<feature type="transmembrane region" description="Helical" evidence="2">
    <location>
        <begin position="6"/>
        <end position="30"/>
    </location>
</feature>
<dbReference type="EMBL" id="AGBZ02000001">
    <property type="protein sequence ID" value="KAI92545.1"/>
    <property type="molecule type" value="Genomic_DNA"/>
</dbReference>
<sequence>MEKLRGVSLTFLTIGGIFSALLFGILIMVANKINSQMFLYNAAYMLLQDIALLVLQFSNMTVYNNIITKPELVGGILIGISSFLVLMYLIPNYLSKNNRYKVFGISWAFIIGLISCILLTMAVALASQPRSLNAGLNIFKLNLPINSGFILLFIGPGLTFFGSWFAITYYSKTRKTKSLTQDQKNRLTAINFETGKIGARGLTPQKEMVSQSELTPLEETKNPINNKSVSTTNDLKAKMALLKAKMARNALLHEQGEAHLLPAEEDNNATNSKPTIRVGAEGQYLRTIKENEGIVDESPVGLLIEQEGDFVQKGDIIKHRDYSAPIFSTESSPSKGKLNSYDSIIIPKSKQHMSLDKTELAERIGSVPKPSGKQRINPNARVDSSYDGKVFLGDIDKIWTAGKKYREDITKKPATNNSLQSSELHHNFENENENDDKIDDNH</sequence>
<keyword evidence="2" id="KW-1133">Transmembrane helix</keyword>
<dbReference type="AlphaFoldDB" id="A0AAI9X139"/>
<evidence type="ECO:0000313" key="4">
    <source>
        <dbReference type="Proteomes" id="UP000004057"/>
    </source>
</evidence>
<name>A0AAI9X139_SPIME</name>
<gene>
    <name evidence="3" type="ORF">SPM_000225</name>
</gene>
<feature type="region of interest" description="Disordered" evidence="1">
    <location>
        <begin position="411"/>
        <end position="442"/>
    </location>
</feature>
<dbReference type="RefSeq" id="WP_004027590.1">
    <property type="nucleotide sequence ID" value="NZ_AGBZ02000001.1"/>
</dbReference>
<accession>A0AAI9X139</accession>
<keyword evidence="2" id="KW-0812">Transmembrane</keyword>
<dbReference type="Proteomes" id="UP000004057">
    <property type="component" value="Unassembled WGS sequence"/>
</dbReference>
<feature type="transmembrane region" description="Helical" evidence="2">
    <location>
        <begin position="145"/>
        <end position="167"/>
    </location>
</feature>
<evidence type="ECO:0000256" key="2">
    <source>
        <dbReference type="SAM" id="Phobius"/>
    </source>
</evidence>
<feature type="transmembrane region" description="Helical" evidence="2">
    <location>
        <begin position="72"/>
        <end position="90"/>
    </location>
</feature>
<evidence type="ECO:0000313" key="3">
    <source>
        <dbReference type="EMBL" id="KAI92545.1"/>
    </source>
</evidence>
<feature type="transmembrane region" description="Helical" evidence="2">
    <location>
        <begin position="37"/>
        <end position="57"/>
    </location>
</feature>
<protein>
    <submittedName>
        <fullName evidence="3">Uncharacterized protein</fullName>
    </submittedName>
</protein>
<comment type="caution">
    <text evidence="3">The sequence shown here is derived from an EMBL/GenBank/DDBJ whole genome shotgun (WGS) entry which is preliminary data.</text>
</comment>
<feature type="compositionally biased region" description="Acidic residues" evidence="1">
    <location>
        <begin position="430"/>
        <end position="442"/>
    </location>
</feature>
<organism evidence="3 4">
    <name type="scientific">Spiroplasma melliferum KC3</name>
    <dbReference type="NCBI Taxonomy" id="570509"/>
    <lineage>
        <taxon>Bacteria</taxon>
        <taxon>Bacillati</taxon>
        <taxon>Mycoplasmatota</taxon>
        <taxon>Mollicutes</taxon>
        <taxon>Entomoplasmatales</taxon>
        <taxon>Spiroplasmataceae</taxon>
        <taxon>Spiroplasma</taxon>
    </lineage>
</organism>
<evidence type="ECO:0000256" key="1">
    <source>
        <dbReference type="SAM" id="MobiDB-lite"/>
    </source>
</evidence>
<proteinExistence type="predicted"/>
<keyword evidence="2" id="KW-0472">Membrane</keyword>
<feature type="transmembrane region" description="Helical" evidence="2">
    <location>
        <begin position="102"/>
        <end position="125"/>
    </location>
</feature>
<reference evidence="3 4" key="1">
    <citation type="journal article" date="2012" name="J. Proteome Res.">
        <title>Application of Spiroplasma melliferum proteogenomic profiling for the discovery of virulence factors and pathogenicity mechanisms in host-associated spiroplasmas.</title>
        <authorList>
            <person name="Alexeev D."/>
            <person name="Kostrjukova E."/>
            <person name="Aliper A."/>
            <person name="Popenko A."/>
            <person name="Bazaleev N."/>
            <person name="Tyakht A."/>
            <person name="Selezneva O."/>
            <person name="Akopian T."/>
            <person name="Prichodko E."/>
            <person name="Kondratov I."/>
            <person name="Chukin M."/>
            <person name="Demina I."/>
            <person name="Galyamina M."/>
            <person name="Kamashev D."/>
            <person name="Vanyushkina A."/>
            <person name="Ladygina V."/>
            <person name="Levitskii S."/>
            <person name="Lazarev V."/>
            <person name="Govorun V."/>
        </authorList>
    </citation>
    <scope>NUCLEOTIDE SEQUENCE [LARGE SCALE GENOMIC DNA]</scope>
    <source>
        <strain evidence="3 4">KC3</strain>
    </source>
</reference>
<feature type="compositionally biased region" description="Polar residues" evidence="1">
    <location>
        <begin position="413"/>
        <end position="422"/>
    </location>
</feature>